<evidence type="ECO:0000313" key="2">
    <source>
        <dbReference type="EMBL" id="EGY14911.1"/>
    </source>
</evidence>
<proteinExistence type="predicted"/>
<evidence type="ECO:0000313" key="3">
    <source>
        <dbReference type="Proteomes" id="UP000001611"/>
    </source>
</evidence>
<sequence>MGAAWRHCLYRQWQTSLVLRIWFSGQAADSPLRIGHRHVPFVDRHAARCSYSSCTKDQHRQPAPSHDFQRAMIRLGVPGTCGSSTCCSRHDSCGNHARAGSENLRNGQSDVKVDRRRRGSKKSRSDGGGRATSATTKMNDKKGPTQVSCLALGFEDHRQHVDLILSRIHAPDPPMHSTTTISSTICTSSTITTLIRFDANSSRAAPASACLEACEALSIQGRTTITQDCY</sequence>
<name>G2X7E3_VERDV</name>
<dbReference type="Proteomes" id="UP000001611">
    <property type="component" value="Unassembled WGS sequence"/>
</dbReference>
<organism evidence="2 3">
    <name type="scientific">Verticillium dahliae (strain VdLs.17 / ATCC MYA-4575 / FGSC 10137)</name>
    <name type="common">Verticillium wilt</name>
    <dbReference type="NCBI Taxonomy" id="498257"/>
    <lineage>
        <taxon>Eukaryota</taxon>
        <taxon>Fungi</taxon>
        <taxon>Dikarya</taxon>
        <taxon>Ascomycota</taxon>
        <taxon>Pezizomycotina</taxon>
        <taxon>Sordariomycetes</taxon>
        <taxon>Hypocreomycetidae</taxon>
        <taxon>Glomerellales</taxon>
        <taxon>Plectosphaerellaceae</taxon>
        <taxon>Verticillium</taxon>
    </lineage>
</organism>
<keyword evidence="3" id="KW-1185">Reference proteome</keyword>
<dbReference type="GeneID" id="20707864"/>
<accession>G2X7E3</accession>
<feature type="region of interest" description="Disordered" evidence="1">
    <location>
        <begin position="97"/>
        <end position="142"/>
    </location>
</feature>
<dbReference type="eggNOG" id="ENOG502RPAP">
    <property type="taxonomic scope" value="Eukaryota"/>
</dbReference>
<reference evidence="2 3" key="1">
    <citation type="submission" date="2008-03" db="EMBL/GenBank/DDBJ databases">
        <title>The Genome Sequence of Verticillium dahliae VdLs.17.</title>
        <authorList>
            <consortium name="The Broad Institute Genome Sequencing Platform"/>
            <person name="Ma L.-J.J."/>
            <person name="Klosterman S.J."/>
            <person name="Subbarao K."/>
            <person name="Dobinson K."/>
            <person name="Veronese P."/>
            <person name="Kang S."/>
            <person name="Gold S.E."/>
            <person name="Young S."/>
            <person name="Jaffe D."/>
            <person name="Gnerre S."/>
            <person name="Berlin A."/>
            <person name="Heiman D."/>
            <person name="Hepburn T."/>
            <person name="Sykes S."/>
            <person name="Alvarado L."/>
            <person name="Kodira C.D."/>
            <person name="Lander E."/>
            <person name="Galagan J."/>
            <person name="Nusbaum C."/>
            <person name="Birren B."/>
        </authorList>
    </citation>
    <scope>NUCLEOTIDE SEQUENCE [LARGE SCALE GENOMIC DNA]</scope>
    <source>
        <strain evidence="3">VdLs.17 / ATCC MYA-4575 / FGSC 10137</strain>
    </source>
</reference>
<protein>
    <submittedName>
        <fullName evidence="2">Uncharacterized protein</fullName>
    </submittedName>
</protein>
<dbReference type="InParanoid" id="G2X7E3"/>
<dbReference type="AlphaFoldDB" id="G2X7E3"/>
<evidence type="ECO:0000256" key="1">
    <source>
        <dbReference type="SAM" id="MobiDB-lite"/>
    </source>
</evidence>
<dbReference type="EMBL" id="DS572706">
    <property type="protein sequence ID" value="EGY14911.1"/>
    <property type="molecule type" value="Genomic_DNA"/>
</dbReference>
<reference evidence="3" key="2">
    <citation type="journal article" date="2011" name="PLoS Pathog.">
        <title>Comparative genomics yields insights into niche adaptation of plant vascular wilt pathogens.</title>
        <authorList>
            <person name="Klosterman S.J."/>
            <person name="Subbarao K.V."/>
            <person name="Kang S."/>
            <person name="Veronese P."/>
            <person name="Gold S.E."/>
            <person name="Thomma B.P.H.J."/>
            <person name="Chen Z."/>
            <person name="Henrissat B."/>
            <person name="Lee Y.-H."/>
            <person name="Park J."/>
            <person name="Garcia-Pedrajas M.D."/>
            <person name="Barbara D.J."/>
            <person name="Anchieta A."/>
            <person name="de Jonge R."/>
            <person name="Santhanam P."/>
            <person name="Maruthachalam K."/>
            <person name="Atallah Z."/>
            <person name="Amyotte S.G."/>
            <person name="Paz Z."/>
            <person name="Inderbitzin P."/>
            <person name="Hayes R.J."/>
            <person name="Heiman D.I."/>
            <person name="Young S."/>
            <person name="Zeng Q."/>
            <person name="Engels R."/>
            <person name="Galagan J."/>
            <person name="Cuomo C.A."/>
            <person name="Dobinson K.F."/>
            <person name="Ma L.-J."/>
        </authorList>
    </citation>
    <scope>NUCLEOTIDE SEQUENCE [LARGE SCALE GENOMIC DNA]</scope>
    <source>
        <strain evidence="3">VdLs.17 / ATCC MYA-4575 / FGSC 10137</strain>
    </source>
</reference>
<gene>
    <name evidence="2" type="ORF">VDAG_06401</name>
</gene>
<dbReference type="KEGG" id="vda:VDAG_06401"/>
<dbReference type="HOGENOM" id="CLU_1205585_0_0_1"/>
<dbReference type="RefSeq" id="XP_009657074.1">
    <property type="nucleotide sequence ID" value="XM_009658779.1"/>
</dbReference>